<comment type="caution">
    <text evidence="1">The sequence shown here is derived from an EMBL/GenBank/DDBJ whole genome shotgun (WGS) entry which is preliminary data.</text>
</comment>
<dbReference type="PANTHER" id="PTHR43493">
    <property type="entry name" value="DNA GYRASE/TOPOISOMERASE SUBUNIT A"/>
    <property type="match status" value="1"/>
</dbReference>
<dbReference type="AlphaFoldDB" id="X0XX91"/>
<dbReference type="PANTHER" id="PTHR43493:SF5">
    <property type="entry name" value="DNA GYRASE SUBUNIT A, CHLOROPLASTIC_MITOCHONDRIAL"/>
    <property type="match status" value="1"/>
</dbReference>
<accession>X0XX91</accession>
<proteinExistence type="predicted"/>
<dbReference type="GO" id="GO:0003677">
    <property type="term" value="F:DNA binding"/>
    <property type="evidence" value="ECO:0007669"/>
    <property type="project" value="InterPro"/>
</dbReference>
<feature type="non-terminal residue" evidence="1">
    <location>
        <position position="250"/>
    </location>
</feature>
<name>X0XX91_9ZZZZ</name>
<gene>
    <name evidence="1" type="ORF">S01H1_66057</name>
</gene>
<reference evidence="1" key="1">
    <citation type="journal article" date="2014" name="Front. Microbiol.">
        <title>High frequency of phylogenetically diverse reductive dehalogenase-homologous genes in deep subseafloor sedimentary metagenomes.</title>
        <authorList>
            <person name="Kawai M."/>
            <person name="Futagami T."/>
            <person name="Toyoda A."/>
            <person name="Takaki Y."/>
            <person name="Nishi S."/>
            <person name="Hori S."/>
            <person name="Arai W."/>
            <person name="Tsubouchi T."/>
            <person name="Morono Y."/>
            <person name="Uchiyama I."/>
            <person name="Ito T."/>
            <person name="Fujiyama A."/>
            <person name="Inagaki F."/>
            <person name="Takami H."/>
        </authorList>
    </citation>
    <scope>NUCLEOTIDE SEQUENCE</scope>
    <source>
        <strain evidence="1">Expedition CK06-06</strain>
    </source>
</reference>
<organism evidence="1">
    <name type="scientific">marine sediment metagenome</name>
    <dbReference type="NCBI Taxonomy" id="412755"/>
    <lineage>
        <taxon>unclassified sequences</taxon>
        <taxon>metagenomes</taxon>
        <taxon>ecological metagenomes</taxon>
    </lineage>
</organism>
<dbReference type="GO" id="GO:0006265">
    <property type="term" value="P:DNA topological change"/>
    <property type="evidence" value="ECO:0007669"/>
    <property type="project" value="InterPro"/>
</dbReference>
<dbReference type="GO" id="GO:0003918">
    <property type="term" value="F:DNA topoisomerase type II (double strand cut, ATP-hydrolyzing) activity"/>
    <property type="evidence" value="ECO:0007669"/>
    <property type="project" value="TreeGrafter"/>
</dbReference>
<dbReference type="InterPro" id="IPR050220">
    <property type="entry name" value="Type_II_DNA_Topoisomerases"/>
</dbReference>
<dbReference type="EMBL" id="BARS01043658">
    <property type="protein sequence ID" value="GAG41203.1"/>
    <property type="molecule type" value="Genomic_DNA"/>
</dbReference>
<dbReference type="GO" id="GO:0005524">
    <property type="term" value="F:ATP binding"/>
    <property type="evidence" value="ECO:0007669"/>
    <property type="project" value="InterPro"/>
</dbReference>
<dbReference type="GO" id="GO:0005737">
    <property type="term" value="C:cytoplasm"/>
    <property type="evidence" value="ECO:0007669"/>
    <property type="project" value="TreeGrafter"/>
</dbReference>
<protein>
    <recommendedName>
        <fullName evidence="2">DNA gyrase subunit A</fullName>
    </recommendedName>
</protein>
<dbReference type="SUPFAM" id="SSF101904">
    <property type="entry name" value="GyrA/ParC C-terminal domain-like"/>
    <property type="match status" value="1"/>
</dbReference>
<dbReference type="Gene3D" id="2.120.10.90">
    <property type="entry name" value="DNA gyrase/topoisomerase IV, subunit A, C-terminal"/>
    <property type="match status" value="1"/>
</dbReference>
<dbReference type="Pfam" id="PF03989">
    <property type="entry name" value="DNA_gyraseA_C"/>
    <property type="match status" value="5"/>
</dbReference>
<dbReference type="InterPro" id="IPR035516">
    <property type="entry name" value="Gyrase/topoIV_suA_C"/>
</dbReference>
<evidence type="ECO:0008006" key="2">
    <source>
        <dbReference type="Google" id="ProtNLM"/>
    </source>
</evidence>
<dbReference type="InterPro" id="IPR006691">
    <property type="entry name" value="GyrA/parC_rep"/>
</dbReference>
<evidence type="ECO:0000313" key="1">
    <source>
        <dbReference type="EMBL" id="GAG41203.1"/>
    </source>
</evidence>
<feature type="non-terminal residue" evidence="1">
    <location>
        <position position="1"/>
    </location>
</feature>
<sequence length="250" mass="27756">RLPINTYRQQRRGGKGVIAAGKNDEDFVEEILVANTHDYILFFTNKGKVHWQKVYNLPEASRTARGSAIANMLQLGKDERIQAYVPVKKFKDGFLFMATSKGVVKKTALEQFSRPRRGGIIALSLDDDDELIGVRMTDGKQQMILATRKGFAARFREADVRAMGRTAHGVRGIRLRQTDKVVSLVVADDNQSLLTVTKKGFGKQTTVSDYRLIGRGGSGVINMKCTDRNGMIVSVHSVIPGDEVMLISQK</sequence>
<dbReference type="GO" id="GO:0009330">
    <property type="term" value="C:DNA topoisomerase type II (double strand cut, ATP-hydrolyzing) complex"/>
    <property type="evidence" value="ECO:0007669"/>
    <property type="project" value="TreeGrafter"/>
</dbReference>